<proteinExistence type="predicted"/>
<gene>
    <name evidence="1" type="ORF">CKAN_01570800</name>
</gene>
<organism evidence="1 2">
    <name type="scientific">Cinnamomum micranthum f. kanehirae</name>
    <dbReference type="NCBI Taxonomy" id="337451"/>
    <lineage>
        <taxon>Eukaryota</taxon>
        <taxon>Viridiplantae</taxon>
        <taxon>Streptophyta</taxon>
        <taxon>Embryophyta</taxon>
        <taxon>Tracheophyta</taxon>
        <taxon>Spermatophyta</taxon>
        <taxon>Magnoliopsida</taxon>
        <taxon>Magnoliidae</taxon>
        <taxon>Laurales</taxon>
        <taxon>Lauraceae</taxon>
        <taxon>Cinnamomum</taxon>
    </lineage>
</organism>
<comment type="caution">
    <text evidence="1">The sequence shown here is derived from an EMBL/GenBank/DDBJ whole genome shotgun (WGS) entry which is preliminary data.</text>
</comment>
<reference evidence="1 2" key="1">
    <citation type="journal article" date="2019" name="Nat. Plants">
        <title>Stout camphor tree genome fills gaps in understanding of flowering plant genome evolution.</title>
        <authorList>
            <person name="Chaw S.M."/>
            <person name="Liu Y.C."/>
            <person name="Wu Y.W."/>
            <person name="Wang H.Y."/>
            <person name="Lin C.I."/>
            <person name="Wu C.S."/>
            <person name="Ke H.M."/>
            <person name="Chang L.Y."/>
            <person name="Hsu C.Y."/>
            <person name="Yang H.T."/>
            <person name="Sudianto E."/>
            <person name="Hsu M.H."/>
            <person name="Wu K.P."/>
            <person name="Wang L.N."/>
            <person name="Leebens-Mack J.H."/>
            <person name="Tsai I.J."/>
        </authorList>
    </citation>
    <scope>NUCLEOTIDE SEQUENCE [LARGE SCALE GENOMIC DNA]</scope>
    <source>
        <strain evidence="2">cv. Chaw 1501</strain>
        <tissue evidence="1">Young leaves</tissue>
    </source>
</reference>
<accession>A0A3S3QKY9</accession>
<name>A0A3S3QKY9_9MAGN</name>
<dbReference type="EMBL" id="QPKB01000006">
    <property type="protein sequence ID" value="RWR86793.1"/>
    <property type="molecule type" value="Genomic_DNA"/>
</dbReference>
<dbReference type="AlphaFoldDB" id="A0A3S3QKY9"/>
<dbReference type="OrthoDB" id="1934430at2759"/>
<evidence type="ECO:0000313" key="2">
    <source>
        <dbReference type="Proteomes" id="UP000283530"/>
    </source>
</evidence>
<dbReference type="PANTHER" id="PTHR36051:SF2">
    <property type="entry name" value="DYNAMIN"/>
    <property type="match status" value="1"/>
</dbReference>
<dbReference type="PANTHER" id="PTHR36051">
    <property type="entry name" value="DYNAMIN"/>
    <property type="match status" value="1"/>
</dbReference>
<protein>
    <submittedName>
        <fullName evidence="1">Dynamin-like protein, putative isoform 1</fullName>
    </submittedName>
</protein>
<keyword evidence="2" id="KW-1185">Reference proteome</keyword>
<dbReference type="STRING" id="337451.A0A3S3QKY9"/>
<dbReference type="Proteomes" id="UP000283530">
    <property type="component" value="Unassembled WGS sequence"/>
</dbReference>
<evidence type="ECO:0000313" key="1">
    <source>
        <dbReference type="EMBL" id="RWR86793.1"/>
    </source>
</evidence>
<sequence>MENPVTLKVGQVFTGFGIGCGIGIGVGRPLNIGAIPMLHQVMSATRGATDAFSGIGMHANSSLRRLGIKNVEAGIGCGVGIGHGFGIGLALKPGVLHRIQSSLSQAMVKMAMKLGIAPGIFDSGSIIPGSLQSSMQMTGGNSGGNVQGTVGNIMQMTSKTTESTLLGQKGDGSLHTLKGTPDAAVGTRSEKVISSFLQNLTSEDTELGDMAGKLRSENNVLQVLLKHQQVIDELMEENKRLRQVLVEDLKVSPSKLLQTSNENRTKYGTPCSDCFECRRRRRKSVK</sequence>